<reference evidence="2 3" key="1">
    <citation type="journal article" date="2019" name="G3 (Bethesda)">
        <title>Sequencing of a Wild Apple (Malus baccata) Genome Unravels the Differences Between Cultivated and Wild Apple Species Regarding Disease Resistance and Cold Tolerance.</title>
        <authorList>
            <person name="Chen X."/>
        </authorList>
    </citation>
    <scope>NUCLEOTIDE SEQUENCE [LARGE SCALE GENOMIC DNA]</scope>
    <source>
        <strain evidence="3">cv. Shandingzi</strain>
        <tissue evidence="2">Leaves</tissue>
    </source>
</reference>
<organism evidence="2 3">
    <name type="scientific">Malus baccata</name>
    <name type="common">Siberian crab apple</name>
    <name type="synonym">Pyrus baccata</name>
    <dbReference type="NCBI Taxonomy" id="106549"/>
    <lineage>
        <taxon>Eukaryota</taxon>
        <taxon>Viridiplantae</taxon>
        <taxon>Streptophyta</taxon>
        <taxon>Embryophyta</taxon>
        <taxon>Tracheophyta</taxon>
        <taxon>Spermatophyta</taxon>
        <taxon>Magnoliopsida</taxon>
        <taxon>eudicotyledons</taxon>
        <taxon>Gunneridae</taxon>
        <taxon>Pentapetalae</taxon>
        <taxon>rosids</taxon>
        <taxon>fabids</taxon>
        <taxon>Rosales</taxon>
        <taxon>Rosaceae</taxon>
        <taxon>Amygdaloideae</taxon>
        <taxon>Maleae</taxon>
        <taxon>Malus</taxon>
    </lineage>
</organism>
<evidence type="ECO:0000313" key="2">
    <source>
        <dbReference type="EMBL" id="TQE12473.1"/>
    </source>
</evidence>
<keyword evidence="3" id="KW-1185">Reference proteome</keyword>
<evidence type="ECO:0000313" key="3">
    <source>
        <dbReference type="Proteomes" id="UP000315295"/>
    </source>
</evidence>
<dbReference type="Proteomes" id="UP000315295">
    <property type="component" value="Unassembled WGS sequence"/>
</dbReference>
<protein>
    <submittedName>
        <fullName evidence="2">Uncharacterized protein</fullName>
    </submittedName>
</protein>
<keyword evidence="1" id="KW-0812">Transmembrane</keyword>
<dbReference type="EMBL" id="VIEB01000019">
    <property type="protein sequence ID" value="TQE12473.1"/>
    <property type="molecule type" value="Genomic_DNA"/>
</dbReference>
<feature type="transmembrane region" description="Helical" evidence="1">
    <location>
        <begin position="59"/>
        <end position="78"/>
    </location>
</feature>
<gene>
    <name evidence="2" type="ORF">C1H46_001864</name>
</gene>
<dbReference type="AlphaFoldDB" id="A0A540NPE4"/>
<feature type="transmembrane region" description="Helical" evidence="1">
    <location>
        <begin position="28"/>
        <end position="47"/>
    </location>
</feature>
<name>A0A540NPE4_MALBA</name>
<evidence type="ECO:0000256" key="1">
    <source>
        <dbReference type="SAM" id="Phobius"/>
    </source>
</evidence>
<keyword evidence="1" id="KW-1133">Transmembrane helix</keyword>
<keyword evidence="1" id="KW-0472">Membrane</keyword>
<accession>A0A540NPE4</accession>
<sequence>MAKRRTNSQQGLSQRIPNRLGLKENQDAFIFFFLFHFMAFAFLFSSSSWYPHEFACRRSWISSLYLSPSIIWVMGYLMKLRFHHKTNWQYKE</sequence>
<proteinExistence type="predicted"/>
<comment type="caution">
    <text evidence="2">The sequence shown here is derived from an EMBL/GenBank/DDBJ whole genome shotgun (WGS) entry which is preliminary data.</text>
</comment>